<dbReference type="AlphaFoldDB" id="A0A8X6WJW9"/>
<accession>A0A8X6WJW9</accession>
<organism evidence="1 2">
    <name type="scientific">Trichonephila clavipes</name>
    <name type="common">Golden silk orbweaver</name>
    <name type="synonym">Nephila clavipes</name>
    <dbReference type="NCBI Taxonomy" id="2585209"/>
    <lineage>
        <taxon>Eukaryota</taxon>
        <taxon>Metazoa</taxon>
        <taxon>Ecdysozoa</taxon>
        <taxon>Arthropoda</taxon>
        <taxon>Chelicerata</taxon>
        <taxon>Arachnida</taxon>
        <taxon>Araneae</taxon>
        <taxon>Araneomorphae</taxon>
        <taxon>Entelegynae</taxon>
        <taxon>Araneoidea</taxon>
        <taxon>Nephilidae</taxon>
        <taxon>Trichonephila</taxon>
    </lineage>
</organism>
<comment type="caution">
    <text evidence="1">The sequence shown here is derived from an EMBL/GenBank/DDBJ whole genome shotgun (WGS) entry which is preliminary data.</text>
</comment>
<dbReference type="Proteomes" id="UP000887159">
    <property type="component" value="Unassembled WGS sequence"/>
</dbReference>
<evidence type="ECO:0000313" key="2">
    <source>
        <dbReference type="Proteomes" id="UP000887159"/>
    </source>
</evidence>
<dbReference type="EMBL" id="BMAU01021437">
    <property type="protein sequence ID" value="GFY36493.1"/>
    <property type="molecule type" value="Genomic_DNA"/>
</dbReference>
<reference evidence="1" key="1">
    <citation type="submission" date="2020-08" db="EMBL/GenBank/DDBJ databases">
        <title>Multicomponent nature underlies the extraordinary mechanical properties of spider dragline silk.</title>
        <authorList>
            <person name="Kono N."/>
            <person name="Nakamura H."/>
            <person name="Mori M."/>
            <person name="Yoshida Y."/>
            <person name="Ohtoshi R."/>
            <person name="Malay A.D."/>
            <person name="Moran D.A.P."/>
            <person name="Tomita M."/>
            <person name="Numata K."/>
            <person name="Arakawa K."/>
        </authorList>
    </citation>
    <scope>NUCLEOTIDE SEQUENCE</scope>
</reference>
<proteinExistence type="predicted"/>
<evidence type="ECO:0000313" key="1">
    <source>
        <dbReference type="EMBL" id="GFY36493.1"/>
    </source>
</evidence>
<name>A0A8X6WJW9_TRICX</name>
<sequence>MPQRHTIHLQTSMPSPGFEARPYGTAVSVANRYTEWATCYSDLTKYSACVFSWPVEKRSWLGSSLIRPSLRVLLWP</sequence>
<keyword evidence="2" id="KW-1185">Reference proteome</keyword>
<protein>
    <submittedName>
        <fullName evidence="1">Uncharacterized protein</fullName>
    </submittedName>
</protein>
<gene>
    <name evidence="1" type="ORF">TNCV_26991</name>
</gene>